<comment type="caution">
    <text evidence="2">The sequence shown here is derived from an EMBL/GenBank/DDBJ whole genome shotgun (WGS) entry which is preliminary data.</text>
</comment>
<dbReference type="OrthoDB" id="9985909at2"/>
<dbReference type="RefSeq" id="WP_078236957.1">
    <property type="nucleotide sequence ID" value="NZ_MUYA01000007.1"/>
</dbReference>
<reference evidence="2 3" key="1">
    <citation type="submission" date="2017-02" db="EMBL/GenBank/DDBJ databases">
        <title>Draft genome sequence of Haemophilus paracuniculus CCUG 43573 type strain.</title>
        <authorList>
            <person name="Engstrom-Jakobsson H."/>
            <person name="Salva-Serra F."/>
            <person name="Thorell K."/>
            <person name="Gonzales-Siles L."/>
            <person name="Karlsson R."/>
            <person name="Boulund F."/>
            <person name="Engstrand L."/>
            <person name="Kristiansson E."/>
            <person name="Moore E."/>
        </authorList>
    </citation>
    <scope>NUCLEOTIDE SEQUENCE [LARGE SCALE GENOMIC DNA]</scope>
    <source>
        <strain evidence="2 3">CCUG 43573</strain>
    </source>
</reference>
<gene>
    <name evidence="2" type="ORF">B0187_06015</name>
</gene>
<feature type="transmembrane region" description="Helical" evidence="1">
    <location>
        <begin position="12"/>
        <end position="33"/>
    </location>
</feature>
<sequence length="94" mass="10670">MRITLNVAKVVWGISMTVFTIWLSCELFAPLLIHLFSSDLSWFAFLLAFLTSLFFIIAVWGFLGYGISIIATATGFALGLIVEMLVWCYRKIRL</sequence>
<keyword evidence="3" id="KW-1185">Reference proteome</keyword>
<name>A0A1T0ATG9_9PAST</name>
<accession>A0A1T0ATG9</accession>
<organism evidence="2 3">
    <name type="scientific">Haemophilus paracuniculus</name>
    <dbReference type="NCBI Taxonomy" id="734"/>
    <lineage>
        <taxon>Bacteria</taxon>
        <taxon>Pseudomonadati</taxon>
        <taxon>Pseudomonadota</taxon>
        <taxon>Gammaproteobacteria</taxon>
        <taxon>Pasteurellales</taxon>
        <taxon>Pasteurellaceae</taxon>
        <taxon>Haemophilus</taxon>
    </lineage>
</organism>
<evidence type="ECO:0000256" key="1">
    <source>
        <dbReference type="SAM" id="Phobius"/>
    </source>
</evidence>
<evidence type="ECO:0000313" key="3">
    <source>
        <dbReference type="Proteomes" id="UP000190867"/>
    </source>
</evidence>
<dbReference type="STRING" id="734.B0187_06015"/>
<feature type="transmembrane region" description="Helical" evidence="1">
    <location>
        <begin position="40"/>
        <end position="63"/>
    </location>
</feature>
<keyword evidence="1" id="KW-0812">Transmembrane</keyword>
<evidence type="ECO:0000313" key="2">
    <source>
        <dbReference type="EMBL" id="OOR99310.1"/>
    </source>
</evidence>
<feature type="transmembrane region" description="Helical" evidence="1">
    <location>
        <begin position="69"/>
        <end position="89"/>
    </location>
</feature>
<keyword evidence="1" id="KW-1133">Transmembrane helix</keyword>
<dbReference type="EMBL" id="MUYA01000007">
    <property type="protein sequence ID" value="OOR99310.1"/>
    <property type="molecule type" value="Genomic_DNA"/>
</dbReference>
<proteinExistence type="predicted"/>
<keyword evidence="1" id="KW-0472">Membrane</keyword>
<dbReference type="AlphaFoldDB" id="A0A1T0ATG9"/>
<protein>
    <submittedName>
        <fullName evidence="2">Uncharacterized protein</fullName>
    </submittedName>
</protein>
<dbReference type="PROSITE" id="PS51257">
    <property type="entry name" value="PROKAR_LIPOPROTEIN"/>
    <property type="match status" value="1"/>
</dbReference>
<dbReference type="Proteomes" id="UP000190867">
    <property type="component" value="Unassembled WGS sequence"/>
</dbReference>